<dbReference type="Gene3D" id="3.30.700.10">
    <property type="entry name" value="Glycoprotein, Type 4 Pilin"/>
    <property type="match status" value="1"/>
</dbReference>
<reference evidence="2 3" key="1">
    <citation type="journal article" date="2016" name="Nat. Commun.">
        <title>Thousands of microbial genomes shed light on interconnected biogeochemical processes in an aquifer system.</title>
        <authorList>
            <person name="Anantharaman K."/>
            <person name="Brown C.T."/>
            <person name="Hug L.A."/>
            <person name="Sharon I."/>
            <person name="Castelle C.J."/>
            <person name="Probst A.J."/>
            <person name="Thomas B.C."/>
            <person name="Singh A."/>
            <person name="Wilkins M.J."/>
            <person name="Karaoz U."/>
            <person name="Brodie E.L."/>
            <person name="Williams K.H."/>
            <person name="Hubbard S.S."/>
            <person name="Banfield J.F."/>
        </authorList>
    </citation>
    <scope>NUCLEOTIDE SEQUENCE [LARGE SCALE GENOMIC DNA]</scope>
</reference>
<dbReference type="Proteomes" id="UP000176284">
    <property type="component" value="Unassembled WGS sequence"/>
</dbReference>
<protein>
    <recommendedName>
        <fullName evidence="4">General secretion pathway GspH domain-containing protein</fullName>
    </recommendedName>
</protein>
<organism evidence="2 3">
    <name type="scientific">Candidatus Harrisonbacteria bacterium RIFCSPLOWO2_02_FULL_45_10c</name>
    <dbReference type="NCBI Taxonomy" id="1798410"/>
    <lineage>
        <taxon>Bacteria</taxon>
        <taxon>Candidatus Harrisoniibacteriota</taxon>
    </lineage>
</organism>
<dbReference type="InterPro" id="IPR012902">
    <property type="entry name" value="N_methyl_site"/>
</dbReference>
<keyword evidence="1" id="KW-0812">Transmembrane</keyword>
<keyword evidence="1" id="KW-1133">Transmembrane helix</keyword>
<dbReference type="EMBL" id="MHJM01000020">
    <property type="protein sequence ID" value="OGY67666.1"/>
    <property type="molecule type" value="Genomic_DNA"/>
</dbReference>
<proteinExistence type="predicted"/>
<dbReference type="STRING" id="1798410.A3H63_03070"/>
<gene>
    <name evidence="2" type="ORF">A3H63_03070</name>
</gene>
<sequence>MFKNSEKGVTFIEVMFAIGLLAVLSGAAIYLINPARQFAAARNNQRVAHVNTILNSVHQRIADNRGTWSSTCGASVITLPSSTTTIGSDPANLDLGLCLVPVYLATMPMDPSVGTATNTAYTIFKNTVSGRITVAASSTELGEEILVTR</sequence>
<evidence type="ECO:0000313" key="3">
    <source>
        <dbReference type="Proteomes" id="UP000176284"/>
    </source>
</evidence>
<keyword evidence="1" id="KW-0472">Membrane</keyword>
<evidence type="ECO:0000313" key="2">
    <source>
        <dbReference type="EMBL" id="OGY67666.1"/>
    </source>
</evidence>
<dbReference type="Pfam" id="PF07963">
    <property type="entry name" value="N_methyl"/>
    <property type="match status" value="1"/>
</dbReference>
<comment type="caution">
    <text evidence="2">The sequence shown here is derived from an EMBL/GenBank/DDBJ whole genome shotgun (WGS) entry which is preliminary data.</text>
</comment>
<dbReference type="NCBIfam" id="TIGR02532">
    <property type="entry name" value="IV_pilin_GFxxxE"/>
    <property type="match status" value="1"/>
</dbReference>
<dbReference type="SUPFAM" id="SSF54523">
    <property type="entry name" value="Pili subunits"/>
    <property type="match status" value="1"/>
</dbReference>
<dbReference type="InterPro" id="IPR045584">
    <property type="entry name" value="Pilin-like"/>
</dbReference>
<evidence type="ECO:0000256" key="1">
    <source>
        <dbReference type="SAM" id="Phobius"/>
    </source>
</evidence>
<accession>A0A1G1ZU54</accession>
<evidence type="ECO:0008006" key="4">
    <source>
        <dbReference type="Google" id="ProtNLM"/>
    </source>
</evidence>
<name>A0A1G1ZU54_9BACT</name>
<feature type="transmembrane region" description="Helical" evidence="1">
    <location>
        <begin position="12"/>
        <end position="32"/>
    </location>
</feature>
<dbReference type="AlphaFoldDB" id="A0A1G1ZU54"/>